<feature type="domain" description="EF-hand" evidence="6">
    <location>
        <begin position="78"/>
        <end position="113"/>
    </location>
</feature>
<dbReference type="PROSITE" id="PS00018">
    <property type="entry name" value="EF_HAND_1"/>
    <property type="match status" value="3"/>
</dbReference>
<protein>
    <submittedName>
        <fullName evidence="7">(thale cress) hypothetical protein</fullName>
    </submittedName>
</protein>
<evidence type="ECO:0000313" key="9">
    <source>
        <dbReference type="EMBL" id="VYS55141.1"/>
    </source>
</evidence>
<dbReference type="InterPro" id="IPR050230">
    <property type="entry name" value="CALM/Myosin/TropC-like"/>
</dbReference>
<dbReference type="Proteomes" id="UP000078284">
    <property type="component" value="Chromosome 2"/>
</dbReference>
<dbReference type="RefSeq" id="NP_181642.1">
    <property type="nucleotide sequence ID" value="NM_129674.4"/>
</dbReference>
<sequence length="191" mass="21727">MANKFTRQQISEFREQFSVYDKNGDGHITTEEFGAVMRSLGLNLTQAELQEEINDSDLDGDGTINFTEFLCAMAKDTYSEKDLKKDFRLFDIDKNGFISAAEMRYVRTILRWKQTDEEIDEIIKAADVDGDGQINYREFARLMMAKNQGHDTKYDTTGGTLERDLAAGVAKNIIAAPMTDFIKNLFEALFS</sequence>
<dbReference type="EMBL" id="LR881467">
    <property type="protein sequence ID" value="CAD5321020.1"/>
    <property type="molecule type" value="Genomic_DNA"/>
</dbReference>
<organism evidence="8 10">
    <name type="scientific">Arabidopsis thaliana</name>
    <name type="common">Mouse-ear cress</name>
    <dbReference type="NCBI Taxonomy" id="3702"/>
    <lineage>
        <taxon>Eukaryota</taxon>
        <taxon>Viridiplantae</taxon>
        <taxon>Streptophyta</taxon>
        <taxon>Embryophyta</taxon>
        <taxon>Tracheophyta</taxon>
        <taxon>Spermatophyta</taxon>
        <taxon>Magnoliopsida</taxon>
        <taxon>eudicotyledons</taxon>
        <taxon>Gunneridae</taxon>
        <taxon>Pentapetalae</taxon>
        <taxon>rosids</taxon>
        <taxon>malvids</taxon>
        <taxon>Brassicales</taxon>
        <taxon>Brassicaceae</taxon>
        <taxon>Camelineae</taxon>
        <taxon>Arabidopsis</taxon>
    </lineage>
</organism>
<feature type="domain" description="EF-hand" evidence="6">
    <location>
        <begin position="114"/>
        <end position="149"/>
    </location>
</feature>
<evidence type="ECO:0000256" key="1">
    <source>
        <dbReference type="ARBA" id="ARBA00003291"/>
    </source>
</evidence>
<name>A0A178VWR2_ARATH</name>
<evidence type="ECO:0000256" key="3">
    <source>
        <dbReference type="ARBA" id="ARBA00022723"/>
    </source>
</evidence>
<evidence type="ECO:0000256" key="5">
    <source>
        <dbReference type="ARBA" id="ARBA00022837"/>
    </source>
</evidence>
<dbReference type="Gene3D" id="1.10.238.10">
    <property type="entry name" value="EF-hand"/>
    <property type="match status" value="2"/>
</dbReference>
<dbReference type="PANTHER" id="PTHR23048:SF53">
    <property type="entry name" value="CALMODULIN"/>
    <property type="match status" value="1"/>
</dbReference>
<reference evidence="8" key="2">
    <citation type="submission" date="2016-03" db="EMBL/GenBank/DDBJ databases">
        <title>Full-length assembly of Arabidopsis thaliana Ler reveals the complement of translocations and inversions.</title>
        <authorList>
            <person name="Zapata L."/>
            <person name="Schneeberger K."/>
            <person name="Ossowski S."/>
        </authorList>
    </citation>
    <scope>NUCLEOTIDE SEQUENCE [LARGE SCALE GENOMIC DNA]</scope>
    <source>
        <tissue evidence="8">Leaf</tissue>
    </source>
</reference>
<dbReference type="PANTHER" id="PTHR23048">
    <property type="entry name" value="MYOSIN LIGHT CHAIN 1, 3"/>
    <property type="match status" value="1"/>
</dbReference>
<dbReference type="Pfam" id="PF13499">
    <property type="entry name" value="EF-hand_7"/>
    <property type="match status" value="2"/>
</dbReference>
<evidence type="ECO:0000313" key="10">
    <source>
        <dbReference type="Proteomes" id="UP000078284"/>
    </source>
</evidence>
<dbReference type="EMBL" id="LUHQ01000002">
    <property type="protein sequence ID" value="OAP10266.1"/>
    <property type="molecule type" value="Genomic_DNA"/>
</dbReference>
<dbReference type="SMR" id="A0A178VWR2"/>
<keyword evidence="4" id="KW-0677">Repeat</keyword>
<accession>A0A178VWR2</accession>
<reference evidence="9 11" key="3">
    <citation type="submission" date="2019-11" db="EMBL/GenBank/DDBJ databases">
        <authorList>
            <person name="Jiao W.-B."/>
            <person name="Schneeberger K."/>
        </authorList>
    </citation>
    <scope>NUCLEOTIDE SEQUENCE [LARGE SCALE GENOMIC DNA]</scope>
    <source>
        <strain evidence="11">cv. An-1</strain>
    </source>
</reference>
<dbReference type="ExpressionAtlas" id="A0A178VWR2">
    <property type="expression patterns" value="baseline and differential"/>
</dbReference>
<evidence type="ECO:0000313" key="12">
    <source>
        <dbReference type="Proteomes" id="UP000516314"/>
    </source>
</evidence>
<evidence type="ECO:0000256" key="4">
    <source>
        <dbReference type="ARBA" id="ARBA00022737"/>
    </source>
</evidence>
<reference evidence="7 12" key="4">
    <citation type="submission" date="2020-09" db="EMBL/GenBank/DDBJ databases">
        <authorList>
            <person name="Ashkenazy H."/>
        </authorList>
    </citation>
    <scope>NUCLEOTIDE SEQUENCE [LARGE SCALE GENOMIC DNA]</scope>
    <source>
        <strain evidence="12">cv. Cdm-0</strain>
    </source>
</reference>
<dbReference type="GO" id="GO:0005737">
    <property type="term" value="C:cytoplasm"/>
    <property type="evidence" value="ECO:0007669"/>
    <property type="project" value="UniProtKB-ARBA"/>
</dbReference>
<dbReference type="CDD" id="cd00051">
    <property type="entry name" value="EFh"/>
    <property type="match status" value="2"/>
</dbReference>
<dbReference type="InterPro" id="IPR011992">
    <property type="entry name" value="EF-hand-dom_pair"/>
</dbReference>
<keyword evidence="3" id="KW-0479">Metal-binding</keyword>
<dbReference type="InterPro" id="IPR002048">
    <property type="entry name" value="EF_hand_dom"/>
</dbReference>
<dbReference type="SUPFAM" id="SSF47473">
    <property type="entry name" value="EF-hand"/>
    <property type="match status" value="1"/>
</dbReference>
<comment type="similarity">
    <text evidence="2">Belongs to the calmodulin family.</text>
</comment>
<dbReference type="AlphaFoldDB" id="A0A178VWR2"/>
<gene>
    <name evidence="8" type="ordered locus">AXX17_At2g38290</name>
    <name evidence="9" type="ORF">AN1_LOCUS10596</name>
    <name evidence="7" type="ORF">AT9943_LOCUS9108</name>
</gene>
<reference evidence="10" key="1">
    <citation type="journal article" date="2016" name="Proc. Natl. Acad. Sci. U.S.A.">
        <title>Chromosome-level assembly of Arabidopsis thaliana Ler reveals the extent of translocation and inversion polymorphisms.</title>
        <authorList>
            <person name="Zapata L."/>
            <person name="Ding J."/>
            <person name="Willing E.M."/>
            <person name="Hartwig B."/>
            <person name="Bezdan D."/>
            <person name="Jiao W.B."/>
            <person name="Patel V."/>
            <person name="Velikkakam James G."/>
            <person name="Koornneef M."/>
            <person name="Ossowski S."/>
            <person name="Schneeberger K."/>
        </authorList>
    </citation>
    <scope>NUCLEOTIDE SEQUENCE [LARGE SCALE GENOMIC DNA]</scope>
    <source>
        <strain evidence="10">cv. Landsberg erecta</strain>
    </source>
</reference>
<dbReference type="InterPro" id="IPR018247">
    <property type="entry name" value="EF_Hand_1_Ca_BS"/>
</dbReference>
<dbReference type="GO" id="GO:0005509">
    <property type="term" value="F:calcium ion binding"/>
    <property type="evidence" value="ECO:0007669"/>
    <property type="project" value="InterPro"/>
</dbReference>
<evidence type="ECO:0000256" key="2">
    <source>
        <dbReference type="ARBA" id="ARBA00009763"/>
    </source>
</evidence>
<dbReference type="Proteomes" id="UP000516314">
    <property type="component" value="Chromosome 2"/>
</dbReference>
<dbReference type="KEGG" id="ath:AT2G41090"/>
<dbReference type="Proteomes" id="UP000426265">
    <property type="component" value="Unassembled WGS sequence"/>
</dbReference>
<evidence type="ECO:0000313" key="7">
    <source>
        <dbReference type="EMBL" id="CAD5321020.1"/>
    </source>
</evidence>
<evidence type="ECO:0000313" key="11">
    <source>
        <dbReference type="Proteomes" id="UP000426265"/>
    </source>
</evidence>
<dbReference type="EMBL" id="CACRSJ010000105">
    <property type="protein sequence ID" value="VYS55141.1"/>
    <property type="molecule type" value="Genomic_DNA"/>
</dbReference>
<feature type="domain" description="EF-hand" evidence="6">
    <location>
        <begin position="8"/>
        <end position="43"/>
    </location>
</feature>
<comment type="function">
    <text evidence="1">Potential calcium sensor.</text>
</comment>
<keyword evidence="5" id="KW-0106">Calcium</keyword>
<evidence type="ECO:0000313" key="8">
    <source>
        <dbReference type="EMBL" id="OAP10266.1"/>
    </source>
</evidence>
<dbReference type="SMART" id="SM00054">
    <property type="entry name" value="EFh"/>
    <property type="match status" value="4"/>
</dbReference>
<proteinExistence type="inferred from homology"/>
<dbReference type="PROSITE" id="PS50222">
    <property type="entry name" value="EF_HAND_2"/>
    <property type="match status" value="3"/>
</dbReference>
<evidence type="ECO:0000259" key="6">
    <source>
        <dbReference type="PROSITE" id="PS50222"/>
    </source>
</evidence>
<dbReference type="FunFam" id="1.10.238.10:FF:000034">
    <property type="entry name" value="Calmodulin"/>
    <property type="match status" value="1"/>
</dbReference>
<dbReference type="FunFam" id="1.10.238.10:FF:000251">
    <property type="entry name" value="Calmodulin-related protein 97A"/>
    <property type="match status" value="1"/>
</dbReference>